<dbReference type="AlphaFoldDB" id="A0AAV4FVY6"/>
<dbReference type="PROSITE" id="PS50213">
    <property type="entry name" value="FAS1"/>
    <property type="match status" value="1"/>
</dbReference>
<reference evidence="2 3" key="1">
    <citation type="journal article" date="2021" name="Elife">
        <title>Chloroplast acquisition without the gene transfer in kleptoplastic sea slugs, Plakobranchus ocellatus.</title>
        <authorList>
            <person name="Maeda T."/>
            <person name="Takahashi S."/>
            <person name="Yoshida T."/>
            <person name="Shimamura S."/>
            <person name="Takaki Y."/>
            <person name="Nagai Y."/>
            <person name="Toyoda A."/>
            <person name="Suzuki Y."/>
            <person name="Arimoto A."/>
            <person name="Ishii H."/>
            <person name="Satoh N."/>
            <person name="Nishiyama T."/>
            <person name="Hasebe M."/>
            <person name="Maruyama T."/>
            <person name="Minagawa J."/>
            <person name="Obokata J."/>
            <person name="Shigenobu S."/>
        </authorList>
    </citation>
    <scope>NUCLEOTIDE SEQUENCE [LARGE SCALE GENOMIC DNA]</scope>
</reference>
<evidence type="ECO:0000259" key="1">
    <source>
        <dbReference type="PROSITE" id="PS50213"/>
    </source>
</evidence>
<dbReference type="InterPro" id="IPR036378">
    <property type="entry name" value="FAS1_dom_sf"/>
</dbReference>
<keyword evidence="3" id="KW-1185">Reference proteome</keyword>
<dbReference type="Gene3D" id="2.30.180.10">
    <property type="entry name" value="FAS1 domain"/>
    <property type="match status" value="1"/>
</dbReference>
<name>A0AAV4FVY6_9GAST</name>
<dbReference type="SUPFAM" id="SSF82153">
    <property type="entry name" value="FAS1 domain"/>
    <property type="match status" value="1"/>
</dbReference>
<dbReference type="InterPro" id="IPR000782">
    <property type="entry name" value="FAS1_domain"/>
</dbReference>
<protein>
    <submittedName>
        <fullName evidence="2">Stabilin-2</fullName>
    </submittedName>
</protein>
<dbReference type="EMBL" id="BMAT01008049">
    <property type="protein sequence ID" value="GFR76905.1"/>
    <property type="molecule type" value="Genomic_DNA"/>
</dbReference>
<proteinExistence type="predicted"/>
<evidence type="ECO:0000313" key="3">
    <source>
        <dbReference type="Proteomes" id="UP000762676"/>
    </source>
</evidence>
<accession>A0AAV4FVY6</accession>
<evidence type="ECO:0000313" key="2">
    <source>
        <dbReference type="EMBL" id="GFR76905.1"/>
    </source>
</evidence>
<feature type="domain" description="FAS1" evidence="1">
    <location>
        <begin position="44"/>
        <end position="166"/>
    </location>
</feature>
<sequence length="166" mass="18546">MAAVYVCLGHVQAECSPLRPGLASGERRTCACPVDMSGNGTVCHGTIAEQVMAHPNLTRLAAYMATIPAENLLLLQDDEEYTFFAPSDAAMDEFITSIGERQDGRGWGTQFDVFMFLNFHTLYKMYSLEDMELYNGILRSYPTLYDGFSVFTVNTKKQQEVRDCSP</sequence>
<gene>
    <name evidence="2" type="ORF">ElyMa_003954500</name>
</gene>
<dbReference type="Proteomes" id="UP000762676">
    <property type="component" value="Unassembled WGS sequence"/>
</dbReference>
<comment type="caution">
    <text evidence="2">The sequence shown here is derived from an EMBL/GenBank/DDBJ whole genome shotgun (WGS) entry which is preliminary data.</text>
</comment>
<organism evidence="2 3">
    <name type="scientific">Elysia marginata</name>
    <dbReference type="NCBI Taxonomy" id="1093978"/>
    <lineage>
        <taxon>Eukaryota</taxon>
        <taxon>Metazoa</taxon>
        <taxon>Spiralia</taxon>
        <taxon>Lophotrochozoa</taxon>
        <taxon>Mollusca</taxon>
        <taxon>Gastropoda</taxon>
        <taxon>Heterobranchia</taxon>
        <taxon>Euthyneura</taxon>
        <taxon>Panpulmonata</taxon>
        <taxon>Sacoglossa</taxon>
        <taxon>Placobranchoidea</taxon>
        <taxon>Plakobranchidae</taxon>
        <taxon>Elysia</taxon>
    </lineage>
</organism>